<dbReference type="AlphaFoldDB" id="A0A561QR02"/>
<proteinExistence type="predicted"/>
<feature type="transmembrane region" description="Helical" evidence="1">
    <location>
        <begin position="191"/>
        <end position="209"/>
    </location>
</feature>
<keyword evidence="1" id="KW-1133">Transmembrane helix</keyword>
<dbReference type="EMBL" id="VIWP01000004">
    <property type="protein sequence ID" value="TWF52821.1"/>
    <property type="molecule type" value="Genomic_DNA"/>
</dbReference>
<dbReference type="Proteomes" id="UP000320653">
    <property type="component" value="Unassembled WGS sequence"/>
</dbReference>
<keyword evidence="1" id="KW-0812">Transmembrane</keyword>
<sequence length="216" mass="24667">MIAPGRCGEQGLNVQLSGVSRHWRGELPRLPVNAGSLLDQRENHRFWFSFVVLVPYSLFFLICFTVIDGHWWVGHISTAFAVFLLAALCVPIIILSTTIAVLSRRGHRRAHEINQRETVYDHPEKIDTSAISWPKLVFLLIALPVCIFAMGEVATRLLNGLPAHIRPYRGRYRLFHEILGPWLPEGPLTPILFGCLLVLAMCLVIWIGWRKLKTWR</sequence>
<accession>A0A561QR02</accession>
<evidence type="ECO:0000256" key="1">
    <source>
        <dbReference type="SAM" id="Phobius"/>
    </source>
</evidence>
<feature type="transmembrane region" description="Helical" evidence="1">
    <location>
        <begin position="79"/>
        <end position="102"/>
    </location>
</feature>
<gene>
    <name evidence="2" type="ORF">FHW37_10488</name>
</gene>
<name>A0A561QR02_9HYPH</name>
<feature type="transmembrane region" description="Helical" evidence="1">
    <location>
        <begin position="136"/>
        <end position="158"/>
    </location>
</feature>
<keyword evidence="1" id="KW-0472">Membrane</keyword>
<evidence type="ECO:0000313" key="2">
    <source>
        <dbReference type="EMBL" id="TWF52821.1"/>
    </source>
</evidence>
<keyword evidence="3" id="KW-1185">Reference proteome</keyword>
<organism evidence="2 3">
    <name type="scientific">Neorhizobium alkalisoli</name>
    <dbReference type="NCBI Taxonomy" id="528178"/>
    <lineage>
        <taxon>Bacteria</taxon>
        <taxon>Pseudomonadati</taxon>
        <taxon>Pseudomonadota</taxon>
        <taxon>Alphaproteobacteria</taxon>
        <taxon>Hyphomicrobiales</taxon>
        <taxon>Rhizobiaceae</taxon>
        <taxon>Rhizobium/Agrobacterium group</taxon>
        <taxon>Neorhizobium</taxon>
    </lineage>
</organism>
<protein>
    <submittedName>
        <fullName evidence="2">Uncharacterized protein</fullName>
    </submittedName>
</protein>
<comment type="caution">
    <text evidence="2">The sequence shown here is derived from an EMBL/GenBank/DDBJ whole genome shotgun (WGS) entry which is preliminary data.</text>
</comment>
<feature type="transmembrane region" description="Helical" evidence="1">
    <location>
        <begin position="46"/>
        <end position="67"/>
    </location>
</feature>
<reference evidence="2 3" key="1">
    <citation type="submission" date="2019-06" db="EMBL/GenBank/DDBJ databases">
        <title>Sorghum-associated microbial communities from plants grown in Nebraska, USA.</title>
        <authorList>
            <person name="Schachtman D."/>
        </authorList>
    </citation>
    <scope>NUCLEOTIDE SEQUENCE [LARGE SCALE GENOMIC DNA]</scope>
    <source>
        <strain evidence="2 3">1225</strain>
    </source>
</reference>
<evidence type="ECO:0000313" key="3">
    <source>
        <dbReference type="Proteomes" id="UP000320653"/>
    </source>
</evidence>